<gene>
    <name evidence="1" type="ORF">CCMP2556_LOCUS21603</name>
</gene>
<name>A0ABP0LM18_9DINO</name>
<accession>A0ABP0LM18</accession>
<organism evidence="1 2">
    <name type="scientific">Durusdinium trenchii</name>
    <dbReference type="NCBI Taxonomy" id="1381693"/>
    <lineage>
        <taxon>Eukaryota</taxon>
        <taxon>Sar</taxon>
        <taxon>Alveolata</taxon>
        <taxon>Dinophyceae</taxon>
        <taxon>Suessiales</taxon>
        <taxon>Symbiodiniaceae</taxon>
        <taxon>Durusdinium</taxon>
    </lineage>
</organism>
<evidence type="ECO:0000313" key="2">
    <source>
        <dbReference type="Proteomes" id="UP001642484"/>
    </source>
</evidence>
<proteinExistence type="predicted"/>
<comment type="caution">
    <text evidence="1">The sequence shown here is derived from an EMBL/GenBank/DDBJ whole genome shotgun (WGS) entry which is preliminary data.</text>
</comment>
<dbReference type="Proteomes" id="UP001642484">
    <property type="component" value="Unassembled WGS sequence"/>
</dbReference>
<dbReference type="EMBL" id="CAXAMN010013125">
    <property type="protein sequence ID" value="CAK9039983.1"/>
    <property type="molecule type" value="Genomic_DNA"/>
</dbReference>
<reference evidence="1 2" key="1">
    <citation type="submission" date="2024-02" db="EMBL/GenBank/DDBJ databases">
        <authorList>
            <person name="Chen Y."/>
            <person name="Shah S."/>
            <person name="Dougan E. K."/>
            <person name="Thang M."/>
            <person name="Chan C."/>
        </authorList>
    </citation>
    <scope>NUCLEOTIDE SEQUENCE [LARGE SCALE GENOMIC DNA]</scope>
</reference>
<keyword evidence="2" id="KW-1185">Reference proteome</keyword>
<protein>
    <submittedName>
        <fullName evidence="1">Uncharacterized protein</fullName>
    </submittedName>
</protein>
<evidence type="ECO:0000313" key="1">
    <source>
        <dbReference type="EMBL" id="CAK9039983.1"/>
    </source>
</evidence>
<sequence length="484" mass="55350">MFLVPPHPPHPLKPFWPAHRFLHELKPAGEMLSIRMHRLNGELIEMHLTTEEAEDLHRFHDLKRFLAFATPSKPSSPCLARLIGPDGLEINDDSKVCWELLEQGLLQYVLMDVMSVTGQFDPSHVVLGFPEDSEQLLHPDLVITVAHKIFKRVGRDPLVGQKFYTAWATRVLNLPDKGCSVVDSDGRTLLWKMLNLLRSLHEAIHDPSFDPDEDEDQWYIGEDFLEVAQKAVVSTTIQLVKTKETIFHSFPAQSNAMRILLWTFIQDKLALPRGYGQLGGLFEGRGADLMLALIEEGLPRWYWAGHFGRFDDNLLQYILESAFSPNNIINLSECSNEGGLCLALARRLRLEELCHQNVDGKNALYYAERIAIIADTARAYPVFRELGVWIQLRDMIRVQMEAHVIEFQGSLLELAALTGSVRAALEGNSLPAFDQQLWQRAAVLRLEWLRRGWRFARFHIDGQISEVISWHFHAVRPSRHPRGQ</sequence>